<comment type="caution">
    <text evidence="2">The sequence shown here is derived from an EMBL/GenBank/DDBJ whole genome shotgun (WGS) entry which is preliminary data.</text>
</comment>
<gene>
    <name evidence="2" type="ORF">CLV63_112171</name>
</gene>
<keyword evidence="3" id="KW-1185">Reference proteome</keyword>
<dbReference type="Proteomes" id="UP000240542">
    <property type="component" value="Unassembled WGS sequence"/>
</dbReference>
<proteinExistence type="predicted"/>
<dbReference type="AlphaFoldDB" id="A0A2P8DGE1"/>
<protein>
    <recommendedName>
        <fullName evidence="4">DUF2812 domain-containing protein</fullName>
    </recommendedName>
</protein>
<evidence type="ECO:0000313" key="2">
    <source>
        <dbReference type="EMBL" id="PSK96287.1"/>
    </source>
</evidence>
<reference evidence="2 3" key="1">
    <citation type="submission" date="2018-03" db="EMBL/GenBank/DDBJ databases">
        <title>Genomic Encyclopedia of Archaeal and Bacterial Type Strains, Phase II (KMG-II): from individual species to whole genera.</title>
        <authorList>
            <person name="Goeker M."/>
        </authorList>
    </citation>
    <scope>NUCLEOTIDE SEQUENCE [LARGE SCALE GENOMIC DNA]</scope>
    <source>
        <strain evidence="2 3">DSM 45312</strain>
    </source>
</reference>
<accession>A0A2P8DGE1</accession>
<keyword evidence="1" id="KW-0812">Transmembrane</keyword>
<dbReference type="RefSeq" id="WP_106584243.1">
    <property type="nucleotide sequence ID" value="NZ_PYGA01000012.1"/>
</dbReference>
<feature type="transmembrane region" description="Helical" evidence="1">
    <location>
        <begin position="210"/>
        <end position="233"/>
    </location>
</feature>
<feature type="transmembrane region" description="Helical" evidence="1">
    <location>
        <begin position="181"/>
        <end position="198"/>
    </location>
</feature>
<keyword evidence="1" id="KW-1133">Transmembrane helix</keyword>
<name>A0A2P8DGE1_9ACTN</name>
<dbReference type="OrthoDB" id="4337585at2"/>
<evidence type="ECO:0000313" key="3">
    <source>
        <dbReference type="Proteomes" id="UP000240542"/>
    </source>
</evidence>
<dbReference type="CDD" id="cd12087">
    <property type="entry name" value="TM_EGFR-like"/>
    <property type="match status" value="1"/>
</dbReference>
<dbReference type="EMBL" id="PYGA01000012">
    <property type="protein sequence ID" value="PSK96287.1"/>
    <property type="molecule type" value="Genomic_DNA"/>
</dbReference>
<organism evidence="2 3">
    <name type="scientific">Murinocardiopsis flavida</name>
    <dbReference type="NCBI Taxonomy" id="645275"/>
    <lineage>
        <taxon>Bacteria</taxon>
        <taxon>Bacillati</taxon>
        <taxon>Actinomycetota</taxon>
        <taxon>Actinomycetes</taxon>
        <taxon>Streptosporangiales</taxon>
        <taxon>Nocardiopsidaceae</taxon>
        <taxon>Murinocardiopsis</taxon>
    </lineage>
</organism>
<evidence type="ECO:0000256" key="1">
    <source>
        <dbReference type="SAM" id="Phobius"/>
    </source>
</evidence>
<evidence type="ECO:0008006" key="4">
    <source>
        <dbReference type="Google" id="ProtNLM"/>
    </source>
</evidence>
<sequence length="239" mass="25964">MIGYFDDLAARLAAKGLPPDRVEATVEDLAAYAAEAEADPEAEFGPAASFADQLAADEGPAAPDPGVETWRWTADIYADERLLNRFGDEGWEVDKVDALGGFVSRRDPELLQRWEYRREMVSVHGHGYLDRRLAPDGWELCGTWVIWAWYKRPKAASVGPAAALDAPPPPPGRRNFLSRRFLLLVAVLVLAVGAVGTVRAVQSCDPADALGFITGIAVGGGLPLAVIALVAFWRDRRAR</sequence>
<keyword evidence="1" id="KW-0472">Membrane</keyword>